<feature type="compositionally biased region" description="Basic and acidic residues" evidence="3">
    <location>
        <begin position="303"/>
        <end position="320"/>
    </location>
</feature>
<dbReference type="PROSITE" id="PS50011">
    <property type="entry name" value="PROTEIN_KINASE_DOM"/>
    <property type="match status" value="1"/>
</dbReference>
<evidence type="ECO:0000259" key="4">
    <source>
        <dbReference type="PROSITE" id="PS50011"/>
    </source>
</evidence>
<feature type="region of interest" description="Disordered" evidence="3">
    <location>
        <begin position="948"/>
        <end position="1016"/>
    </location>
</feature>
<dbReference type="Gene3D" id="1.25.10.10">
    <property type="entry name" value="Leucine-rich Repeat Variant"/>
    <property type="match status" value="2"/>
</dbReference>
<dbReference type="AlphaFoldDB" id="A0AAV9U9C0"/>
<dbReference type="GO" id="GO:0004674">
    <property type="term" value="F:protein serine/threonine kinase activity"/>
    <property type="evidence" value="ECO:0007669"/>
    <property type="project" value="TreeGrafter"/>
</dbReference>
<sequence>MAPEVIELVGATTASDIWSVGCTVIELLTGDPPYYDLSPMQALFRIVSDDHPSLPDGASPAVRDFLMQCFQKDPNLRVSARKLLRHPWIVKTRPVSKEPNPKYVDDVRSVQQWNEALKMPLDAHGARSKPMPSQQVSQSKVEGTNRDGFAALQESSFDDNWDDDFTPSINSSSFDLTHLKSHDALGSHSVHRNQPNSNQQATYLGYLAQDDDNMDTIKPKKTNFLKALYIEQSKQNSRANVPTTVPLSESYPPGGKSIFPSLFGDRITSESVDDVDDFDFNDAESPFGSEHGQGLSNISPRQQTDRFRRSHSNELVEHPRISGDNRLLKLGSKDDSSLDELKVAAKIHKYTEAEEEEDFSDIFWAPDSLGQKHGGASKKNNLVLAPKGSDLKVGLLDEYEEDDPFSELEEGLTELDLDANIARDQHARLCTEVSSHIESLKSQHTGIFLEDTTAKLLGILLDSPETKTAVITSHGLLPILEVLESGRNREVNITLLRVINAITLDDIELLENLCFVGGIPTITKFATKHHHKEIRLEAAIFIRQICHMSRLTLQMFVSCGGLNVLVELIEDDYSTHKELVLTGIEGVVDVFKLQGSTPKNDFCRILSRHMVLRPLSLVLSQICKEKEDRYEVYCDKIVNLFYLFSQAENQVKEAIADRVTLKRVLKDLRDLPLTCQITFLKFLKNLSMLSTTLDILQNANAIEVLIEMLSENTHKPQFKELSNQILSIMFNLCRHSKSRQEEAAINGIIPVLQKIVRTDRPLKEFALPILCDMAHSGRLGRKYLWQNNGLEFFVTLLSEPYWQVASLEAILVWLHEEPAQIEERLLQSNATRALITCFTESKTNTFENILEPFQKLCRLSGPIARAMGHPDFFERVLQKLTHPKAVVRLSLLRIVRSICDANGDQEDLLTRGGLFPMILWLAENDGAILVRNIASEFVKTRKNQLLSGRNHKHHASSVPTTPRSMGIFRTSSNLGRPRKQTDYSPLSPDTDGGKEIGLKANKTGLKIERRKRQQST</sequence>
<dbReference type="Proteomes" id="UP001373714">
    <property type="component" value="Unassembled WGS sequence"/>
</dbReference>
<dbReference type="GO" id="GO:0005524">
    <property type="term" value="F:ATP binding"/>
    <property type="evidence" value="ECO:0007669"/>
    <property type="project" value="UniProtKB-KW"/>
</dbReference>
<dbReference type="EMBL" id="JAVHNS010000014">
    <property type="protein sequence ID" value="KAK6336058.1"/>
    <property type="molecule type" value="Genomic_DNA"/>
</dbReference>
<dbReference type="SUPFAM" id="SSF48371">
    <property type="entry name" value="ARM repeat"/>
    <property type="match status" value="2"/>
</dbReference>
<dbReference type="InterPro" id="IPR011989">
    <property type="entry name" value="ARM-like"/>
</dbReference>
<dbReference type="SUPFAM" id="SSF56112">
    <property type="entry name" value="Protein kinase-like (PK-like)"/>
    <property type="match status" value="1"/>
</dbReference>
<keyword evidence="6" id="KW-1185">Reference proteome</keyword>
<keyword evidence="2" id="KW-0067">ATP-binding</keyword>
<accession>A0AAV9U9C0</accession>
<comment type="caution">
    <text evidence="5">The sequence shown here is derived from an EMBL/GenBank/DDBJ whole genome shotgun (WGS) entry which is preliminary data.</text>
</comment>
<organism evidence="5 6">
    <name type="scientific">Orbilia blumenaviensis</name>
    <dbReference type="NCBI Taxonomy" id="1796055"/>
    <lineage>
        <taxon>Eukaryota</taxon>
        <taxon>Fungi</taxon>
        <taxon>Dikarya</taxon>
        <taxon>Ascomycota</taxon>
        <taxon>Pezizomycotina</taxon>
        <taxon>Orbiliomycetes</taxon>
        <taxon>Orbiliales</taxon>
        <taxon>Orbiliaceae</taxon>
        <taxon>Orbilia</taxon>
    </lineage>
</organism>
<protein>
    <recommendedName>
        <fullName evidence="4">Protein kinase domain-containing protein</fullName>
    </recommendedName>
</protein>
<dbReference type="Pfam" id="PF00069">
    <property type="entry name" value="Pkinase"/>
    <property type="match status" value="1"/>
</dbReference>
<reference evidence="5 6" key="1">
    <citation type="submission" date="2019-10" db="EMBL/GenBank/DDBJ databases">
        <authorList>
            <person name="Palmer J.M."/>
        </authorList>
    </citation>
    <scope>NUCLEOTIDE SEQUENCE [LARGE SCALE GENOMIC DNA]</scope>
    <source>
        <strain evidence="5 6">TWF730</strain>
    </source>
</reference>
<evidence type="ECO:0000256" key="1">
    <source>
        <dbReference type="ARBA" id="ARBA00022741"/>
    </source>
</evidence>
<feature type="region of interest" description="Disordered" evidence="3">
    <location>
        <begin position="283"/>
        <end position="320"/>
    </location>
</feature>
<dbReference type="InterPro" id="IPR050629">
    <property type="entry name" value="STE20/SPS1-PAK"/>
</dbReference>
<dbReference type="InterPro" id="IPR000719">
    <property type="entry name" value="Prot_kinase_dom"/>
</dbReference>
<feature type="compositionally biased region" description="Polar residues" evidence="3">
    <location>
        <begin position="957"/>
        <end position="974"/>
    </location>
</feature>
<gene>
    <name evidence="5" type="ORF">TWF730_003428</name>
</gene>
<dbReference type="Gene3D" id="1.10.510.10">
    <property type="entry name" value="Transferase(Phosphotransferase) domain 1"/>
    <property type="match status" value="1"/>
</dbReference>
<proteinExistence type="predicted"/>
<dbReference type="GO" id="GO:0005737">
    <property type="term" value="C:cytoplasm"/>
    <property type="evidence" value="ECO:0007669"/>
    <property type="project" value="TreeGrafter"/>
</dbReference>
<evidence type="ECO:0000256" key="2">
    <source>
        <dbReference type="ARBA" id="ARBA00022840"/>
    </source>
</evidence>
<dbReference type="InterPro" id="IPR016024">
    <property type="entry name" value="ARM-type_fold"/>
</dbReference>
<evidence type="ECO:0000313" key="6">
    <source>
        <dbReference type="Proteomes" id="UP001373714"/>
    </source>
</evidence>
<feature type="domain" description="Protein kinase" evidence="4">
    <location>
        <begin position="1"/>
        <end position="89"/>
    </location>
</feature>
<dbReference type="PANTHER" id="PTHR48012">
    <property type="entry name" value="STERILE20-LIKE KINASE, ISOFORM B-RELATED"/>
    <property type="match status" value="1"/>
</dbReference>
<dbReference type="PANTHER" id="PTHR48012:SF26">
    <property type="entry name" value="SERINE_THREONINE-PROTEIN KINASE DDB_G0283821-RELATED"/>
    <property type="match status" value="1"/>
</dbReference>
<evidence type="ECO:0000256" key="3">
    <source>
        <dbReference type="SAM" id="MobiDB-lite"/>
    </source>
</evidence>
<evidence type="ECO:0000313" key="5">
    <source>
        <dbReference type="EMBL" id="KAK6336058.1"/>
    </source>
</evidence>
<dbReference type="InterPro" id="IPR011009">
    <property type="entry name" value="Kinase-like_dom_sf"/>
</dbReference>
<name>A0AAV9U9C0_9PEZI</name>
<keyword evidence="1" id="KW-0547">Nucleotide-binding</keyword>